<feature type="domain" description="Alginate lyase" evidence="4">
    <location>
        <begin position="233"/>
        <end position="299"/>
    </location>
</feature>
<dbReference type="GO" id="GO:0042597">
    <property type="term" value="C:periplasmic space"/>
    <property type="evidence" value="ECO:0007669"/>
    <property type="project" value="InterPro"/>
</dbReference>
<evidence type="ECO:0000256" key="1">
    <source>
        <dbReference type="ARBA" id="ARBA00022729"/>
    </source>
</evidence>
<organism evidence="5 6">
    <name type="scientific">Mycena albidolilacea</name>
    <dbReference type="NCBI Taxonomy" id="1033008"/>
    <lineage>
        <taxon>Eukaryota</taxon>
        <taxon>Fungi</taxon>
        <taxon>Dikarya</taxon>
        <taxon>Basidiomycota</taxon>
        <taxon>Agaricomycotina</taxon>
        <taxon>Agaricomycetes</taxon>
        <taxon>Agaricomycetidae</taxon>
        <taxon>Agaricales</taxon>
        <taxon>Marasmiineae</taxon>
        <taxon>Mycenaceae</taxon>
        <taxon>Mycena</taxon>
    </lineage>
</organism>
<keyword evidence="2 5" id="KW-0456">Lyase</keyword>
<reference evidence="5" key="1">
    <citation type="submission" date="2023-03" db="EMBL/GenBank/DDBJ databases">
        <title>Massive genome expansion in bonnet fungi (Mycena s.s.) driven by repeated elements and novel gene families across ecological guilds.</title>
        <authorList>
            <consortium name="Lawrence Berkeley National Laboratory"/>
            <person name="Harder C.B."/>
            <person name="Miyauchi S."/>
            <person name="Viragh M."/>
            <person name="Kuo A."/>
            <person name="Thoen E."/>
            <person name="Andreopoulos B."/>
            <person name="Lu D."/>
            <person name="Skrede I."/>
            <person name="Drula E."/>
            <person name="Henrissat B."/>
            <person name="Morin E."/>
            <person name="Kohler A."/>
            <person name="Barry K."/>
            <person name="LaButti K."/>
            <person name="Morin E."/>
            <person name="Salamov A."/>
            <person name="Lipzen A."/>
            <person name="Mereny Z."/>
            <person name="Hegedus B."/>
            <person name="Baldrian P."/>
            <person name="Stursova M."/>
            <person name="Weitz H."/>
            <person name="Taylor A."/>
            <person name="Grigoriev I.V."/>
            <person name="Nagy L.G."/>
            <person name="Martin F."/>
            <person name="Kauserud H."/>
        </authorList>
    </citation>
    <scope>NUCLEOTIDE SEQUENCE</scope>
    <source>
        <strain evidence="5">CBHHK002</strain>
    </source>
</reference>
<keyword evidence="1 3" id="KW-0732">Signal</keyword>
<dbReference type="GO" id="GO:0016829">
    <property type="term" value="F:lyase activity"/>
    <property type="evidence" value="ECO:0007669"/>
    <property type="project" value="UniProtKB-KW"/>
</dbReference>
<gene>
    <name evidence="5" type="ORF">DFH08DRAFT_920662</name>
</gene>
<keyword evidence="6" id="KW-1185">Reference proteome</keyword>
<evidence type="ECO:0000259" key="4">
    <source>
        <dbReference type="Pfam" id="PF05426"/>
    </source>
</evidence>
<dbReference type="AlphaFoldDB" id="A0AAD7F3U1"/>
<feature type="domain" description="Alginate lyase" evidence="4">
    <location>
        <begin position="117"/>
        <end position="225"/>
    </location>
</feature>
<dbReference type="Pfam" id="PF05426">
    <property type="entry name" value="Alginate_lyase"/>
    <property type="match status" value="2"/>
</dbReference>
<feature type="chain" id="PRO_5042236686" evidence="3">
    <location>
        <begin position="21"/>
        <end position="351"/>
    </location>
</feature>
<dbReference type="EMBL" id="JARIHO010000003">
    <property type="protein sequence ID" value="KAJ7363924.1"/>
    <property type="molecule type" value="Genomic_DNA"/>
</dbReference>
<name>A0AAD7F3U1_9AGAR</name>
<dbReference type="SUPFAM" id="SSF48230">
    <property type="entry name" value="Chondroitin AC/alginate lyase"/>
    <property type="match status" value="1"/>
</dbReference>
<dbReference type="Gene3D" id="1.50.10.100">
    <property type="entry name" value="Chondroitin AC/alginate lyase"/>
    <property type="match status" value="3"/>
</dbReference>
<evidence type="ECO:0000313" key="6">
    <source>
        <dbReference type="Proteomes" id="UP001218218"/>
    </source>
</evidence>
<evidence type="ECO:0000313" key="5">
    <source>
        <dbReference type="EMBL" id="KAJ7363924.1"/>
    </source>
</evidence>
<comment type="caution">
    <text evidence="5">The sequence shown here is derived from an EMBL/GenBank/DDBJ whole genome shotgun (WGS) entry which is preliminary data.</text>
</comment>
<protein>
    <submittedName>
        <fullName evidence="5">Chondroitin AC/alginate lyase</fullName>
    </submittedName>
</protein>
<sequence length="351" mass="39298">MQLPLLSVFTAISLLFGTNTAPTLDVAPKTVVLQGSNMLEARTKLVNDKAGAKLQAAFKRLEREANHLLDKGPWSVTDKKVVGPGAGIHDYNSMAKYYWPSNTKDGCPYIVRDGKSNPEKYSRQAAKVLRNWFILKKKRMNPSIKHAGFIPCQNSGTYGGIIDWSEGYTMVLDAVAILESTKAPGWTRHDVTEFKKWNTDFLHWLDTSEFGKKESAEPSNHGIWALQLRLGFGEQPPEMKRTKSFHYSAFALGAYTRLAMIAMHPSVKVDLWRYEGPKGQRIQKAVEYLIPAATGEKKWHHPELDFQAWEANGVIHWAAAVGNAKAKKAVGHVPAPPWGDLWHVRPAPDLM</sequence>
<dbReference type="Proteomes" id="UP001218218">
    <property type="component" value="Unassembled WGS sequence"/>
</dbReference>
<evidence type="ECO:0000256" key="3">
    <source>
        <dbReference type="SAM" id="SignalP"/>
    </source>
</evidence>
<evidence type="ECO:0000256" key="2">
    <source>
        <dbReference type="ARBA" id="ARBA00023239"/>
    </source>
</evidence>
<accession>A0AAD7F3U1</accession>
<proteinExistence type="predicted"/>
<dbReference type="InterPro" id="IPR008397">
    <property type="entry name" value="Alginate_lyase_dom"/>
</dbReference>
<feature type="signal peptide" evidence="3">
    <location>
        <begin position="1"/>
        <end position="20"/>
    </location>
</feature>
<dbReference type="InterPro" id="IPR008929">
    <property type="entry name" value="Chondroitin_lyas"/>
</dbReference>